<organism evidence="1 2">
    <name type="scientific">Mucilaginibacter celer</name>
    <dbReference type="NCBI Taxonomy" id="2305508"/>
    <lineage>
        <taxon>Bacteria</taxon>
        <taxon>Pseudomonadati</taxon>
        <taxon>Bacteroidota</taxon>
        <taxon>Sphingobacteriia</taxon>
        <taxon>Sphingobacteriales</taxon>
        <taxon>Sphingobacteriaceae</taxon>
        <taxon>Mucilaginibacter</taxon>
    </lineage>
</organism>
<gene>
    <name evidence="1" type="ORF">HYN43_001235</name>
</gene>
<proteinExistence type="predicted"/>
<name>A0A494VJJ8_9SPHI</name>
<evidence type="ECO:0000313" key="1">
    <source>
        <dbReference type="EMBL" id="AYL93999.1"/>
    </source>
</evidence>
<keyword evidence="2" id="KW-1185">Reference proteome</keyword>
<dbReference type="RefSeq" id="WP_119407719.1">
    <property type="nucleotide sequence ID" value="NZ_CP032869.1"/>
</dbReference>
<dbReference type="EMBL" id="CP032869">
    <property type="protein sequence ID" value="AYL93999.1"/>
    <property type="molecule type" value="Genomic_DNA"/>
</dbReference>
<reference evidence="1 2" key="1">
    <citation type="submission" date="2018-10" db="EMBL/GenBank/DDBJ databases">
        <title>Genome sequencing of Mucilaginibacter sp. HYN0043.</title>
        <authorList>
            <person name="Kim M."/>
            <person name="Yi H."/>
        </authorList>
    </citation>
    <scope>NUCLEOTIDE SEQUENCE [LARGE SCALE GENOMIC DNA]</scope>
    <source>
        <strain evidence="1 2">HYN0043</strain>
    </source>
</reference>
<evidence type="ECO:0000313" key="2">
    <source>
        <dbReference type="Proteomes" id="UP000270046"/>
    </source>
</evidence>
<dbReference type="AlphaFoldDB" id="A0A494VJJ8"/>
<dbReference type="OrthoDB" id="838435at2"/>
<evidence type="ECO:0008006" key="3">
    <source>
        <dbReference type="Google" id="ProtNLM"/>
    </source>
</evidence>
<sequence length="144" mass="16423">MFDELNRYKDNGHFFFTSKVKLSEVCNAPSNKSGVYLVYALAKGRIELIYIGRSGKRGSDGLVSVRRAGLGGIKDRIVNGHQFGKVARKNSWPSQILIEDIEALDVYWYVTSDNKNDDCPSVIENLLLKRHLEFFGKLPRWNKI</sequence>
<dbReference type="KEGG" id="muh:HYN43_001235"/>
<protein>
    <recommendedName>
        <fullName evidence="3">GIY-YIG domain-containing protein</fullName>
    </recommendedName>
</protein>
<accession>A0A494VJJ8</accession>
<dbReference type="Proteomes" id="UP000270046">
    <property type="component" value="Chromosome"/>
</dbReference>